<dbReference type="InterPro" id="IPR027417">
    <property type="entry name" value="P-loop_NTPase"/>
</dbReference>
<dbReference type="Gene3D" id="3.40.50.300">
    <property type="entry name" value="P-loop containing nucleotide triphosphate hydrolases"/>
    <property type="match status" value="1"/>
</dbReference>
<organism evidence="4 5">
    <name type="scientific">Aliarcobacter cryaerophilus</name>
    <dbReference type="NCBI Taxonomy" id="28198"/>
    <lineage>
        <taxon>Bacteria</taxon>
        <taxon>Pseudomonadati</taxon>
        <taxon>Campylobacterota</taxon>
        <taxon>Epsilonproteobacteria</taxon>
        <taxon>Campylobacterales</taxon>
        <taxon>Arcobacteraceae</taxon>
        <taxon>Aliarcobacter</taxon>
    </lineage>
</organism>
<protein>
    <submittedName>
        <fullName evidence="4">Transposase</fullName>
    </submittedName>
</protein>
<keyword evidence="1" id="KW-0547">Nucleotide-binding</keyword>
<dbReference type="InterPro" id="IPR028350">
    <property type="entry name" value="DNAC/IstB-like"/>
</dbReference>
<dbReference type="NCBIfam" id="NF038214">
    <property type="entry name" value="IS21_help_AAA"/>
    <property type="match status" value="1"/>
</dbReference>
<comment type="caution">
    <text evidence="4">The sequence shown here is derived from an EMBL/GenBank/DDBJ whole genome shotgun (WGS) entry which is preliminary data.</text>
</comment>
<evidence type="ECO:0000313" key="5">
    <source>
        <dbReference type="Proteomes" id="UP000192599"/>
    </source>
</evidence>
<evidence type="ECO:0000259" key="3">
    <source>
        <dbReference type="Pfam" id="PF01695"/>
    </source>
</evidence>
<feature type="domain" description="IstB-like ATP-binding" evidence="3">
    <location>
        <begin position="10"/>
        <end position="242"/>
    </location>
</feature>
<evidence type="ECO:0000256" key="2">
    <source>
        <dbReference type="ARBA" id="ARBA00022840"/>
    </source>
</evidence>
<dbReference type="Pfam" id="PF01695">
    <property type="entry name" value="IstB_IS21"/>
    <property type="match status" value="1"/>
</dbReference>
<dbReference type="RefSeq" id="WP_081560932.1">
    <property type="nucleotide sequence ID" value="NZ_JAODCC010000045.1"/>
</dbReference>
<dbReference type="AlphaFoldDB" id="A0A1V9VA40"/>
<dbReference type="InterPro" id="IPR002611">
    <property type="entry name" value="IstB_ATP-bd"/>
</dbReference>
<dbReference type="InterPro" id="IPR047661">
    <property type="entry name" value="IstB"/>
</dbReference>
<dbReference type="EMBL" id="LNTC01000148">
    <property type="protein sequence ID" value="OQR40936.1"/>
    <property type="molecule type" value="Genomic_DNA"/>
</dbReference>
<sequence length="250" mass="28705">MTHTSVLNKITELGYKGFKEAYIRQMEDVNYHNLSFEDRLYQLLDAQDAFLNNSRIQMNLKLSKIKNKQALIENIDYDPKREINKAQILSLASMDFIRSRQNIIINGIAGVGKSTMAQAFGIRAIQSGFTVYYTRTATLLEDIKFARIDGSYTNLVKKFARYKLLILDDFGISPISVDDATNLFEIIETRNQLSSTIITSQLPVKDWYGYLQNNTVADAILDRIVNSSHRIHLKGDSLRPKYEKVNDNYE</sequence>
<accession>A0A1V9VA40</accession>
<reference evidence="4 5" key="1">
    <citation type="submission" date="2017-04" db="EMBL/GenBank/DDBJ databases">
        <title>Accumulation and expression of multiple antibiotic resistance genes in Arcobacter cryaerophilus that thrives in sewage.</title>
        <authorList>
            <person name="Millar J.A."/>
            <person name="Raghavan R."/>
        </authorList>
    </citation>
    <scope>NUCLEOTIDE SEQUENCE [LARGE SCALE GENOMIC DNA]</scope>
    <source>
        <strain evidence="4 5">AZT-1</strain>
    </source>
</reference>
<dbReference type="PANTHER" id="PTHR30050:SF4">
    <property type="entry name" value="ATP-BINDING PROTEIN RV3427C IN INSERTION SEQUENCE-RELATED"/>
    <property type="match status" value="1"/>
</dbReference>
<name>A0A1V9VA40_9BACT</name>
<dbReference type="Proteomes" id="UP000192599">
    <property type="component" value="Unassembled WGS sequence"/>
</dbReference>
<dbReference type="PANTHER" id="PTHR30050">
    <property type="entry name" value="CHROMOSOMAL REPLICATION INITIATOR PROTEIN DNAA"/>
    <property type="match status" value="1"/>
</dbReference>
<dbReference type="GO" id="GO:0006260">
    <property type="term" value="P:DNA replication"/>
    <property type="evidence" value="ECO:0007669"/>
    <property type="project" value="TreeGrafter"/>
</dbReference>
<gene>
    <name evidence="4" type="ORF">AS859_08720</name>
</gene>
<proteinExistence type="predicted"/>
<dbReference type="PIRSF" id="PIRSF003073">
    <property type="entry name" value="DNAC_TnpB_IstB"/>
    <property type="match status" value="1"/>
</dbReference>
<dbReference type="CDD" id="cd00009">
    <property type="entry name" value="AAA"/>
    <property type="match status" value="1"/>
</dbReference>
<dbReference type="GO" id="GO:0005524">
    <property type="term" value="F:ATP binding"/>
    <property type="evidence" value="ECO:0007669"/>
    <property type="project" value="UniProtKB-KW"/>
</dbReference>
<evidence type="ECO:0000313" key="4">
    <source>
        <dbReference type="EMBL" id="OQR40936.1"/>
    </source>
</evidence>
<evidence type="ECO:0000256" key="1">
    <source>
        <dbReference type="ARBA" id="ARBA00022741"/>
    </source>
</evidence>
<keyword evidence="2" id="KW-0067">ATP-binding</keyword>
<dbReference type="SUPFAM" id="SSF52540">
    <property type="entry name" value="P-loop containing nucleoside triphosphate hydrolases"/>
    <property type="match status" value="1"/>
</dbReference>